<proteinExistence type="inferred from homology"/>
<feature type="compositionally biased region" description="Low complexity" evidence="13">
    <location>
        <begin position="209"/>
        <end position="218"/>
    </location>
</feature>
<keyword evidence="7" id="KW-0498">Mitosis</keyword>
<dbReference type="InterPro" id="IPR005571">
    <property type="entry name" value="RNA_pol_Rpb5_N"/>
</dbReference>
<feature type="compositionally biased region" description="Basic and acidic residues" evidence="13">
    <location>
        <begin position="92"/>
        <end position="103"/>
    </location>
</feature>
<evidence type="ECO:0000256" key="6">
    <source>
        <dbReference type="ARBA" id="ARBA00022701"/>
    </source>
</evidence>
<dbReference type="InterPro" id="IPR036710">
    <property type="entry name" value="RNA_pol_Rpb5_N_sf"/>
</dbReference>
<evidence type="ECO:0000259" key="16">
    <source>
        <dbReference type="Pfam" id="PF03871"/>
    </source>
</evidence>
<keyword evidence="5" id="KW-0132">Cell division</keyword>
<keyword evidence="4" id="KW-0963">Cytoplasm</keyword>
<keyword evidence="6" id="KW-0493">Microtubule</keyword>
<dbReference type="GO" id="GO:0051301">
    <property type="term" value="P:cell division"/>
    <property type="evidence" value="ECO:0007669"/>
    <property type="project" value="UniProtKB-KW"/>
</dbReference>
<dbReference type="PANTHER" id="PTHR31570:SF1">
    <property type="entry name" value="HAUS AUGMIN-LIKE COMPLEX SUBUNIT 1"/>
    <property type="match status" value="1"/>
</dbReference>
<dbReference type="GO" id="GO:0070652">
    <property type="term" value="C:HAUS complex"/>
    <property type="evidence" value="ECO:0007669"/>
    <property type="project" value="InterPro"/>
</dbReference>
<comment type="subcellular location">
    <subcellularLocation>
        <location evidence="2">Cytoplasm</location>
        <location evidence="2">Cytoskeleton</location>
        <location evidence="2">Spindle</location>
    </subcellularLocation>
    <subcellularLocation>
        <location evidence="1">Nucleus</location>
    </subcellularLocation>
</comment>
<evidence type="ECO:0000256" key="10">
    <source>
        <dbReference type="ARBA" id="ARBA00023242"/>
    </source>
</evidence>
<keyword evidence="11" id="KW-0131">Cell cycle</keyword>
<dbReference type="SUPFAM" id="SSF52833">
    <property type="entry name" value="Thioredoxin-like"/>
    <property type="match status" value="1"/>
</dbReference>
<dbReference type="CDD" id="cd03031">
    <property type="entry name" value="GRX_GRX_like"/>
    <property type="match status" value="1"/>
</dbReference>
<dbReference type="PANTHER" id="PTHR31570">
    <property type="entry name" value="HAUS AUGMIN-LIKE COMPLEX SUBUNIT 1"/>
    <property type="match status" value="1"/>
</dbReference>
<dbReference type="EMBL" id="LR999454">
    <property type="protein sequence ID" value="CAE6042904.1"/>
    <property type="molecule type" value="Genomic_DNA"/>
</dbReference>
<keyword evidence="8" id="KW-0175">Coiled coil</keyword>
<protein>
    <recommendedName>
        <fullName evidence="19">Glutaredoxin domain-containing protein</fullName>
    </recommendedName>
</protein>
<evidence type="ECO:0000313" key="18">
    <source>
        <dbReference type="Proteomes" id="UP000682877"/>
    </source>
</evidence>
<feature type="region of interest" description="Disordered" evidence="13">
    <location>
        <begin position="209"/>
        <end position="258"/>
    </location>
</feature>
<feature type="region of interest" description="Disordered" evidence="13">
    <location>
        <begin position="1"/>
        <end position="56"/>
    </location>
</feature>
<dbReference type="Pfam" id="PF23733">
    <property type="entry name" value="GRXCR1-2_C"/>
    <property type="match status" value="1"/>
</dbReference>
<evidence type="ECO:0000259" key="14">
    <source>
        <dbReference type="Pfam" id="PF00462"/>
    </source>
</evidence>
<keyword evidence="10" id="KW-0539">Nucleus</keyword>
<dbReference type="SUPFAM" id="SSF55287">
    <property type="entry name" value="RPB5-like RNA polymerase subunit"/>
    <property type="match status" value="1"/>
</dbReference>
<evidence type="ECO:0000256" key="12">
    <source>
        <dbReference type="ARBA" id="ARBA00025765"/>
    </source>
</evidence>
<dbReference type="InterPro" id="IPR026243">
    <property type="entry name" value="HAUS1"/>
</dbReference>
<feature type="domain" description="RNA polymerase Rpb5 N-terminal" evidence="16">
    <location>
        <begin position="476"/>
        <end position="557"/>
    </location>
</feature>
<evidence type="ECO:0000256" key="3">
    <source>
        <dbReference type="ARBA" id="ARBA00005479"/>
    </source>
</evidence>
<feature type="domain" description="RNA polymerase subunit H/Rpb5 C-terminal" evidence="15">
    <location>
        <begin position="601"/>
        <end position="673"/>
    </location>
</feature>
<dbReference type="Gene3D" id="3.90.940.20">
    <property type="entry name" value="RPB5-like RNA polymerase subunit"/>
    <property type="match status" value="1"/>
</dbReference>
<evidence type="ECO:0000256" key="7">
    <source>
        <dbReference type="ARBA" id="ARBA00022776"/>
    </source>
</evidence>
<evidence type="ECO:0000256" key="13">
    <source>
        <dbReference type="SAM" id="MobiDB-lite"/>
    </source>
</evidence>
<dbReference type="InterPro" id="IPR000783">
    <property type="entry name" value="RNA_pol_subH/Rpb5_C"/>
</dbReference>
<gene>
    <name evidence="17" type="ORF">AARE701A_LOCUS11113</name>
</gene>
<dbReference type="FunFam" id="3.90.940.20:FF:000001">
    <property type="entry name" value="DNA-directed RNA polymerases I, II, and III subunit RPABC1"/>
    <property type="match status" value="1"/>
</dbReference>
<dbReference type="Gene3D" id="3.40.1340.10">
    <property type="entry name" value="RNA polymerase, Rpb5, N-terminal domain"/>
    <property type="match status" value="1"/>
</dbReference>
<evidence type="ECO:0000256" key="4">
    <source>
        <dbReference type="ARBA" id="ARBA00022490"/>
    </source>
</evidence>
<evidence type="ECO:0000256" key="2">
    <source>
        <dbReference type="ARBA" id="ARBA00004186"/>
    </source>
</evidence>
<dbReference type="GO" id="GO:0051225">
    <property type="term" value="P:spindle assembly"/>
    <property type="evidence" value="ECO:0007669"/>
    <property type="project" value="InterPro"/>
</dbReference>
<dbReference type="GO" id="GO:0005874">
    <property type="term" value="C:microtubule"/>
    <property type="evidence" value="ECO:0007669"/>
    <property type="project" value="UniProtKB-KW"/>
</dbReference>
<dbReference type="Proteomes" id="UP000682877">
    <property type="component" value="Chromosome 4"/>
</dbReference>
<sequence>MGSSASKTASSASSLTSDLNSPPETEFNIPSSSVPKPFTFPMPSIHHPPARKGDTHHFVSLTSTTYGSLLLDGASDRQTLPHISVTGKNNKKMPETEEARDSLSPDSVINTWELMNGLDDDFDSENSDTSKRHSVVNLDSFSKPIKNRDVVINGSSLKLDESYEDDEDWRLLPFKPKQPLWKHMSEESFLSDLDPNIISSYKKALSSKQLSKNSSNGDKSGKALSCSHSNQSTLPESVSSSPLSFQTSEEDQEKPRLLEKEDNKNKIVLYFTSLRGIRKTYEDCCCVRTILRGFQVAVEERDISMDSEYRKELQNALGEEKPVCLPQVFIRGVRIGGIEEIKILNDGGELTEMLKDFPACESVGACESCGDARFVPCTNCGGSTKVFEEQEDGFKRCNGCNENGLGTKVTAQSPLTTSPACSLATIQVCCKLHTLSPPFTLLTLDALLHSPRPRETMVGKGKEIAVVQSIDKPSVECHKYYLARRTTMEMLRDRGYDVSDEDVNFSLEQFRALYGEHPDVDRLRISAKHRFDSSKKITVVFCGTGMVKVNAMRVIAADVLNRESITGLILVLQSHITNQALKAVELFSFKVELFEITDLLVNVTKHVLRPKHQVLNDKEKESLLKKYSIEEKQIPRLSSKDPIVRYYGLETGQVMKVTYKDELSEWHVTYRCVIFTAKSLLLQSGRLKLMLLLLHGEETMSDVTGDLAAVSEAKGGSDAARISEVKAWLTSQFEAAGKEVPNFEYTHRSITHLYNLATASQAKSQAATIVANDFRLKASEYRAQAARIREILESAGMSQESLPSNVVSSAQVLANVANLLNIRDTELSSFLVAMGDISLRKTGVEEKRAKAQKESNALLDYTRKAIQRLTYLKKILAQLEDDVVPCESQMENWKTNLEVMAVKEEQYIQQYKKYEMLLNRVGYTPKISHRELVEMAEHRKELDKMTKPVLDTLRSYQDLPPDKALAALAIEDKKRQFAAAEKYLEEVLQSALETNDE</sequence>
<dbReference type="InterPro" id="IPR035913">
    <property type="entry name" value="RPB5-like_sf"/>
</dbReference>
<name>A0A8S2AAV4_ARAAE</name>
<feature type="compositionally biased region" description="Polar residues" evidence="13">
    <location>
        <begin position="18"/>
        <end position="34"/>
    </location>
</feature>
<dbReference type="PRINTS" id="PR02087">
    <property type="entry name" value="HAUSAUGMINL1"/>
</dbReference>
<evidence type="ECO:0000256" key="5">
    <source>
        <dbReference type="ARBA" id="ARBA00022618"/>
    </source>
</evidence>
<accession>A0A8S2AAV4</accession>
<dbReference type="Pfam" id="PF01191">
    <property type="entry name" value="RNA_pol_Rpb5_C"/>
    <property type="match status" value="1"/>
</dbReference>
<dbReference type="GO" id="GO:0055029">
    <property type="term" value="C:nuclear DNA-directed RNA polymerase complex"/>
    <property type="evidence" value="ECO:0007669"/>
    <property type="project" value="UniProtKB-ARBA"/>
</dbReference>
<dbReference type="Pfam" id="PF25762">
    <property type="entry name" value="HAUS1"/>
    <property type="match status" value="1"/>
</dbReference>
<dbReference type="AlphaFoldDB" id="A0A8S2AAV4"/>
<dbReference type="GO" id="GO:0005829">
    <property type="term" value="C:cytosol"/>
    <property type="evidence" value="ECO:0007669"/>
    <property type="project" value="TreeGrafter"/>
</dbReference>
<dbReference type="Pfam" id="PF03871">
    <property type="entry name" value="RNA_pol_Rpb5_N"/>
    <property type="match status" value="1"/>
</dbReference>
<feature type="domain" description="Glutaredoxin" evidence="14">
    <location>
        <begin position="268"/>
        <end position="334"/>
    </location>
</feature>
<dbReference type="GO" id="GO:0005819">
    <property type="term" value="C:spindle"/>
    <property type="evidence" value="ECO:0007669"/>
    <property type="project" value="UniProtKB-SubCell"/>
</dbReference>
<evidence type="ECO:0008006" key="19">
    <source>
        <dbReference type="Google" id="ProtNLM"/>
    </source>
</evidence>
<keyword evidence="9" id="KW-0206">Cytoskeleton</keyword>
<evidence type="ECO:0000259" key="15">
    <source>
        <dbReference type="Pfam" id="PF01191"/>
    </source>
</evidence>
<comment type="similarity">
    <text evidence="12">Belongs to the archaeal Rpo5/eukaryotic RPB5 RNA polymerase subunit family.</text>
</comment>
<feature type="region of interest" description="Disordered" evidence="13">
    <location>
        <begin position="80"/>
        <end position="104"/>
    </location>
</feature>
<evidence type="ECO:0000256" key="11">
    <source>
        <dbReference type="ARBA" id="ARBA00023306"/>
    </source>
</evidence>
<evidence type="ECO:0000256" key="1">
    <source>
        <dbReference type="ARBA" id="ARBA00004123"/>
    </source>
</evidence>
<evidence type="ECO:0000256" key="9">
    <source>
        <dbReference type="ARBA" id="ARBA00023212"/>
    </source>
</evidence>
<reference evidence="17" key="1">
    <citation type="submission" date="2021-01" db="EMBL/GenBank/DDBJ databases">
        <authorList>
            <person name="Bezrukov I."/>
        </authorList>
    </citation>
    <scope>NUCLEOTIDE SEQUENCE</scope>
</reference>
<evidence type="ECO:0000313" key="17">
    <source>
        <dbReference type="EMBL" id="CAE6042904.1"/>
    </source>
</evidence>
<dbReference type="Gene3D" id="3.40.30.10">
    <property type="entry name" value="Glutaredoxin"/>
    <property type="match status" value="1"/>
</dbReference>
<comment type="similarity">
    <text evidence="3">Belongs to the HAUS1 family.</text>
</comment>
<dbReference type="GO" id="GO:0003677">
    <property type="term" value="F:DNA binding"/>
    <property type="evidence" value="ECO:0007669"/>
    <property type="project" value="InterPro"/>
</dbReference>
<keyword evidence="18" id="KW-1185">Reference proteome</keyword>
<dbReference type="SUPFAM" id="SSF53036">
    <property type="entry name" value="Eukaryotic RPB5 N-terminal domain"/>
    <property type="match status" value="1"/>
</dbReference>
<dbReference type="PROSITE" id="PS51354">
    <property type="entry name" value="GLUTAREDOXIN_2"/>
    <property type="match status" value="1"/>
</dbReference>
<feature type="compositionally biased region" description="Polar residues" evidence="13">
    <location>
        <begin position="226"/>
        <end position="247"/>
    </location>
</feature>
<evidence type="ECO:0000256" key="8">
    <source>
        <dbReference type="ARBA" id="ARBA00023054"/>
    </source>
</evidence>
<dbReference type="GO" id="GO:0006351">
    <property type="term" value="P:DNA-templated transcription"/>
    <property type="evidence" value="ECO:0007669"/>
    <property type="project" value="InterPro"/>
</dbReference>
<dbReference type="InterPro" id="IPR036249">
    <property type="entry name" value="Thioredoxin-like_sf"/>
</dbReference>
<dbReference type="FunFam" id="3.40.1340.10:FF:000001">
    <property type="entry name" value="DNA-directed RNA polymerases I, II, and III subunit RPABC1"/>
    <property type="match status" value="1"/>
</dbReference>
<dbReference type="GO" id="GO:0003899">
    <property type="term" value="F:DNA-directed RNA polymerase activity"/>
    <property type="evidence" value="ECO:0007669"/>
    <property type="project" value="InterPro"/>
</dbReference>
<dbReference type="Pfam" id="PF00462">
    <property type="entry name" value="Glutaredoxin"/>
    <property type="match status" value="1"/>
</dbReference>
<dbReference type="InterPro" id="IPR002109">
    <property type="entry name" value="Glutaredoxin"/>
</dbReference>
<organism evidence="17 18">
    <name type="scientific">Arabidopsis arenosa</name>
    <name type="common">Sand rock-cress</name>
    <name type="synonym">Cardaminopsis arenosa</name>
    <dbReference type="NCBI Taxonomy" id="38785"/>
    <lineage>
        <taxon>Eukaryota</taxon>
        <taxon>Viridiplantae</taxon>
        <taxon>Streptophyta</taxon>
        <taxon>Embryophyta</taxon>
        <taxon>Tracheophyta</taxon>
        <taxon>Spermatophyta</taxon>
        <taxon>Magnoliopsida</taxon>
        <taxon>eudicotyledons</taxon>
        <taxon>Gunneridae</taxon>
        <taxon>Pentapetalae</taxon>
        <taxon>rosids</taxon>
        <taxon>malvids</taxon>
        <taxon>Brassicales</taxon>
        <taxon>Brassicaceae</taxon>
        <taxon>Camelineae</taxon>
        <taxon>Arabidopsis</taxon>
    </lineage>
</organism>
<feature type="compositionally biased region" description="Low complexity" evidence="13">
    <location>
        <begin position="1"/>
        <end position="17"/>
    </location>
</feature>